<organism evidence="1 2">
    <name type="scientific">Caenorhabditis tropicalis</name>
    <dbReference type="NCBI Taxonomy" id="1561998"/>
    <lineage>
        <taxon>Eukaryota</taxon>
        <taxon>Metazoa</taxon>
        <taxon>Ecdysozoa</taxon>
        <taxon>Nematoda</taxon>
        <taxon>Chromadorea</taxon>
        <taxon>Rhabditida</taxon>
        <taxon>Rhabditina</taxon>
        <taxon>Rhabditomorpha</taxon>
        <taxon>Rhabditoidea</taxon>
        <taxon>Rhabditidae</taxon>
        <taxon>Peloderinae</taxon>
        <taxon>Caenorhabditis</taxon>
    </lineage>
</organism>
<dbReference type="Proteomes" id="UP000095282">
    <property type="component" value="Unplaced"/>
</dbReference>
<sequence length="70" mass="8512">MIQNEKKKETNLQKRLRFLQKHNFQIDEIANERQFSVELLICIESRNRKIPSETTFFLSLFFRSLKPPEN</sequence>
<keyword evidence="1" id="KW-1185">Reference proteome</keyword>
<dbReference type="WBParaSite" id="Csp11.Scaffold630.g19408.t1">
    <property type="protein sequence ID" value="Csp11.Scaffold630.g19408.t1"/>
    <property type="gene ID" value="Csp11.Scaffold630.g19408"/>
</dbReference>
<name>A0A1I7UU96_9PELO</name>
<proteinExistence type="predicted"/>
<evidence type="ECO:0000313" key="2">
    <source>
        <dbReference type="WBParaSite" id="Csp11.Scaffold630.g19408.t1"/>
    </source>
</evidence>
<accession>A0A1I7UU96</accession>
<protein>
    <submittedName>
        <fullName evidence="2">XRE family transcriptional regulator</fullName>
    </submittedName>
</protein>
<evidence type="ECO:0000313" key="1">
    <source>
        <dbReference type="Proteomes" id="UP000095282"/>
    </source>
</evidence>
<reference evidence="2" key="1">
    <citation type="submission" date="2016-11" db="UniProtKB">
        <authorList>
            <consortium name="WormBaseParasite"/>
        </authorList>
    </citation>
    <scope>IDENTIFICATION</scope>
</reference>
<dbReference type="AlphaFoldDB" id="A0A1I7UU96"/>